<dbReference type="EMBL" id="CAIIXF020000005">
    <property type="protein sequence ID" value="CAH1782697.1"/>
    <property type="molecule type" value="Genomic_DNA"/>
</dbReference>
<feature type="compositionally biased region" description="Basic residues" evidence="11">
    <location>
        <begin position="123"/>
        <end position="143"/>
    </location>
</feature>
<comment type="subcellular location">
    <subcellularLocation>
        <location evidence="2">Cell membrane</location>
        <topology evidence="2">Single-pass membrane protein</topology>
    </subcellularLocation>
    <subcellularLocation>
        <location evidence="1">Cytoplasm</location>
        <location evidence="1">Cytoskeleton</location>
        <location evidence="1">Cilium basal body</location>
    </subcellularLocation>
</comment>
<evidence type="ECO:0000256" key="3">
    <source>
        <dbReference type="ARBA" id="ARBA00022475"/>
    </source>
</evidence>
<evidence type="ECO:0000256" key="4">
    <source>
        <dbReference type="ARBA" id="ARBA00022490"/>
    </source>
</evidence>
<name>A0A8S4NN96_OWEFU</name>
<gene>
    <name evidence="13" type="ORF">OFUS_LOCUS9117</name>
</gene>
<evidence type="ECO:0000256" key="6">
    <source>
        <dbReference type="ARBA" id="ARBA00022989"/>
    </source>
</evidence>
<proteinExistence type="predicted"/>
<feature type="coiled-coil region" evidence="10">
    <location>
        <begin position="510"/>
        <end position="591"/>
    </location>
</feature>
<evidence type="ECO:0000256" key="8">
    <source>
        <dbReference type="ARBA" id="ARBA00023212"/>
    </source>
</evidence>
<organism evidence="13 14">
    <name type="scientific">Owenia fusiformis</name>
    <name type="common">Polychaete worm</name>
    <dbReference type="NCBI Taxonomy" id="6347"/>
    <lineage>
        <taxon>Eukaryota</taxon>
        <taxon>Metazoa</taxon>
        <taxon>Spiralia</taxon>
        <taxon>Lophotrochozoa</taxon>
        <taxon>Annelida</taxon>
        <taxon>Polychaeta</taxon>
        <taxon>Sedentaria</taxon>
        <taxon>Canalipalpata</taxon>
        <taxon>Sabellida</taxon>
        <taxon>Oweniida</taxon>
        <taxon>Oweniidae</taxon>
        <taxon>Owenia</taxon>
    </lineage>
</organism>
<evidence type="ECO:0000256" key="1">
    <source>
        <dbReference type="ARBA" id="ARBA00004120"/>
    </source>
</evidence>
<protein>
    <submittedName>
        <fullName evidence="13">Uncharacterized protein</fullName>
    </submittedName>
</protein>
<dbReference type="InterPro" id="IPR026501">
    <property type="entry name" value="Limbin/EVC"/>
</dbReference>
<reference evidence="13" key="1">
    <citation type="submission" date="2022-03" db="EMBL/GenBank/DDBJ databases">
        <authorList>
            <person name="Martin C."/>
        </authorList>
    </citation>
    <scope>NUCLEOTIDE SEQUENCE</scope>
</reference>
<feature type="coiled-coil region" evidence="10">
    <location>
        <begin position="397"/>
        <end position="447"/>
    </location>
</feature>
<feature type="compositionally biased region" description="Acidic residues" evidence="11">
    <location>
        <begin position="109"/>
        <end position="119"/>
    </location>
</feature>
<dbReference type="PANTHER" id="PTHR16795">
    <property type="entry name" value="LIMBIN/ELLIS-VAN CREVELD PROTEIN"/>
    <property type="match status" value="1"/>
</dbReference>
<feature type="transmembrane region" description="Helical" evidence="12">
    <location>
        <begin position="39"/>
        <end position="63"/>
    </location>
</feature>
<keyword evidence="7 12" id="KW-0472">Membrane</keyword>
<keyword evidence="4" id="KW-0963">Cytoplasm</keyword>
<dbReference type="OrthoDB" id="5977401at2759"/>
<dbReference type="PANTHER" id="PTHR16795:SF13">
    <property type="entry name" value="EVC COMPLEX MEMBER EVC"/>
    <property type="match status" value="1"/>
</dbReference>
<feature type="compositionally biased region" description="Basic residues" evidence="11">
    <location>
        <begin position="978"/>
        <end position="989"/>
    </location>
</feature>
<comment type="caution">
    <text evidence="13">The sequence shown here is derived from an EMBL/GenBank/DDBJ whole genome shotgun (WGS) entry which is preliminary data.</text>
</comment>
<feature type="region of interest" description="Disordered" evidence="11">
    <location>
        <begin position="937"/>
        <end position="989"/>
    </location>
</feature>
<dbReference type="Proteomes" id="UP000749559">
    <property type="component" value="Unassembled WGS sequence"/>
</dbReference>
<feature type="region of interest" description="Disordered" evidence="11">
    <location>
        <begin position="650"/>
        <end position="672"/>
    </location>
</feature>
<feature type="compositionally biased region" description="Basic and acidic residues" evidence="11">
    <location>
        <begin position="941"/>
        <end position="951"/>
    </location>
</feature>
<sequence length="989" mass="114539">MATTALTPIVDPFSVIYSGDTCIEYYIEYRKSFWDADQLWLGVGFLLGLLIGAGLAVAITKLCMKDLRKKRMQDQEMAMMRARGIPMHQKNKAIYDFENDNGKTVVEVEVEASSEESDDDTKKKKKRPKSKKRGKSALKKKVKKDPDADSTSVEDNHIEGSADSAGGLAEALLQSNSDAANMILVGLDLEALMKLEGQLWQEKITTYIQTLKIQLNALFRDGKITESYYKNFMTKIESDLNLIAKICQSEKDEKEKELLDKKKLKGDKISSKEAEEIEIALANLHPQYVQKLNDEFRKFDEKIQTELTKDSGLSEKEINAIMAKLARDKARCEQVLGDERTRQAALLEERIAKRRHLAELTNINKQQNEAEVDVKLESQEDMVGDLIKDGKLMERQKDEIMEQYESDLRRIQETQEQNILTQQQSLAEKLKKHREAKQKKLEQKHLKEQATLKESVDKMVNTDDFITAYHGLIDQQRIEQDDLLGELDHREAEEIHRARKEEEQFRQEQFEKADEKLGELLESKAQLTEKEAASIMRRHQQHMEDYERNKKDEKKRMNALLQEKLAARAQKQEENQAMHDAQQQEIKQQQEVSIKKVLETQLELTDSAKDKIMAEHETNMTALNNQLSMSKLRQQKQLEQKLAARKAKLADLKQKQKETKQQSKEMNDKERDKIQKELEANIAEEEQKMNDENENAKIAFRNRINEETENALKAQEKQLMILIGKLQIGASRRDNIIQKNDATIKELEDKMASKVAEGGVKGNKVDLLLEQHENQTEQLTEHLNTQKQRQEQILRERIEQKKLKREREVEVQLEEEAREDWEAQKRRGAGVATSILSQHLLDQRHKKAMGDLETEMKYEMQKHKDELNRELEHELQAELDAQKKTFLAQLATLGHLSKDDINEVVNSAVTDTGADEDTAKLLAKELRVEMKKAKTSLGFENDEKYKGDRSRRPNSAKQQYDNEAFDEEEEDQVQRPKSGFRKKKKGFMT</sequence>
<keyword evidence="6 12" id="KW-1133">Transmembrane helix</keyword>
<dbReference type="GO" id="GO:0098797">
    <property type="term" value="C:plasma membrane protein complex"/>
    <property type="evidence" value="ECO:0007669"/>
    <property type="project" value="TreeGrafter"/>
</dbReference>
<feature type="region of interest" description="Disordered" evidence="11">
    <location>
        <begin position="109"/>
        <end position="162"/>
    </location>
</feature>
<keyword evidence="9" id="KW-0966">Cell projection</keyword>
<evidence type="ECO:0000256" key="11">
    <source>
        <dbReference type="SAM" id="MobiDB-lite"/>
    </source>
</evidence>
<evidence type="ECO:0000313" key="13">
    <source>
        <dbReference type="EMBL" id="CAH1782697.1"/>
    </source>
</evidence>
<evidence type="ECO:0000256" key="9">
    <source>
        <dbReference type="ARBA" id="ARBA00023273"/>
    </source>
</evidence>
<keyword evidence="14" id="KW-1185">Reference proteome</keyword>
<keyword evidence="8" id="KW-0206">Cytoskeleton</keyword>
<dbReference type="GO" id="GO:0007224">
    <property type="term" value="P:smoothened signaling pathway"/>
    <property type="evidence" value="ECO:0007669"/>
    <property type="project" value="InterPro"/>
</dbReference>
<evidence type="ECO:0000256" key="10">
    <source>
        <dbReference type="SAM" id="Coils"/>
    </source>
</evidence>
<evidence type="ECO:0000256" key="2">
    <source>
        <dbReference type="ARBA" id="ARBA00004162"/>
    </source>
</evidence>
<keyword evidence="10" id="KW-0175">Coiled coil</keyword>
<keyword evidence="5 12" id="KW-0812">Transmembrane</keyword>
<dbReference type="AlphaFoldDB" id="A0A8S4NN96"/>
<keyword evidence="3" id="KW-1003">Cell membrane</keyword>
<evidence type="ECO:0000313" key="14">
    <source>
        <dbReference type="Proteomes" id="UP000749559"/>
    </source>
</evidence>
<dbReference type="GO" id="GO:0060170">
    <property type="term" value="C:ciliary membrane"/>
    <property type="evidence" value="ECO:0007669"/>
    <property type="project" value="TreeGrafter"/>
</dbReference>
<evidence type="ECO:0000256" key="7">
    <source>
        <dbReference type="ARBA" id="ARBA00023136"/>
    </source>
</evidence>
<evidence type="ECO:0000256" key="12">
    <source>
        <dbReference type="SAM" id="Phobius"/>
    </source>
</evidence>
<evidence type="ECO:0000256" key="5">
    <source>
        <dbReference type="ARBA" id="ARBA00022692"/>
    </source>
</evidence>
<accession>A0A8S4NN96</accession>